<evidence type="ECO:0000313" key="4">
    <source>
        <dbReference type="Proteomes" id="UP000318733"/>
    </source>
</evidence>
<sequence>MQQQEIIPHLFRTEYRKIVSVLCRHFGFEQITIAEDLASDTFAIAAQTWGIKGIPPNPAAWLYTVAKNKAKNHLQRDIIFEQKISPEIQHSTPQYYETDIDLSPQNINDSQLQMMFAICHPAISTEAQIGLSLRILCGFGIDEIADAFLSNKETINKRLYRAKEKLRDEKASIGLPDSRQINERLAPVLTTIYLLFNEGYYSINSNITLRKDLCFEAMRLCTMLVENPLTNKPPVNALLSLMCFHASRFEARINKNGEPVLYDDQDTSLWDTDLISKGAYFLNCAATGSELSKYHIEATIAYWGTQRIDTPEKWKIVLGLYDQLLMLAYSPVAMLNRIYVLSKVSGKESAIIEAERLNLTTDQFYYTLLGDLYTDRDNKKAKENFSTALSLARSNADKLVLMKKIENLQSF</sequence>
<dbReference type="GO" id="GO:0003700">
    <property type="term" value="F:DNA-binding transcription factor activity"/>
    <property type="evidence" value="ECO:0007669"/>
    <property type="project" value="InterPro"/>
</dbReference>
<evidence type="ECO:0000259" key="1">
    <source>
        <dbReference type="Pfam" id="PF04542"/>
    </source>
</evidence>
<dbReference type="Gene3D" id="1.10.1740.10">
    <property type="match status" value="1"/>
</dbReference>
<dbReference type="OrthoDB" id="9780299at2"/>
<comment type="caution">
    <text evidence="3">The sequence shown here is derived from an EMBL/GenBank/DDBJ whole genome shotgun (WGS) entry which is preliminary data.</text>
</comment>
<dbReference type="Pfam" id="PF20239">
    <property type="entry name" value="DUF6596"/>
    <property type="match status" value="1"/>
</dbReference>
<dbReference type="GO" id="GO:0006352">
    <property type="term" value="P:DNA-templated transcription initiation"/>
    <property type="evidence" value="ECO:0007669"/>
    <property type="project" value="InterPro"/>
</dbReference>
<dbReference type="Proteomes" id="UP000318733">
    <property type="component" value="Unassembled WGS sequence"/>
</dbReference>
<proteinExistence type="predicted"/>
<feature type="domain" description="DUF6596" evidence="2">
    <location>
        <begin position="184"/>
        <end position="285"/>
    </location>
</feature>
<name>A0A556MKX4_9SPHI</name>
<dbReference type="EMBL" id="VLPK01000002">
    <property type="protein sequence ID" value="TSJ40567.1"/>
    <property type="molecule type" value="Genomic_DNA"/>
</dbReference>
<dbReference type="InterPro" id="IPR046531">
    <property type="entry name" value="DUF6596"/>
</dbReference>
<protein>
    <submittedName>
        <fullName evidence="3">RNA polymerase subunit sigma</fullName>
    </submittedName>
</protein>
<dbReference type="InterPro" id="IPR013325">
    <property type="entry name" value="RNA_pol_sigma_r2"/>
</dbReference>
<evidence type="ECO:0000313" key="3">
    <source>
        <dbReference type="EMBL" id="TSJ40567.1"/>
    </source>
</evidence>
<dbReference type="SUPFAM" id="SSF88946">
    <property type="entry name" value="Sigma2 domain of RNA polymerase sigma factors"/>
    <property type="match status" value="1"/>
</dbReference>
<gene>
    <name evidence="3" type="ORF">FO440_12500</name>
</gene>
<dbReference type="Pfam" id="PF04542">
    <property type="entry name" value="Sigma70_r2"/>
    <property type="match status" value="1"/>
</dbReference>
<reference evidence="3 4" key="1">
    <citation type="submission" date="2019-07" db="EMBL/GenBank/DDBJ databases">
        <authorList>
            <person name="Huq M.A."/>
        </authorList>
    </citation>
    <scope>NUCLEOTIDE SEQUENCE [LARGE SCALE GENOMIC DNA]</scope>
    <source>
        <strain evidence="3 4">MAH-19</strain>
    </source>
</reference>
<evidence type="ECO:0000259" key="2">
    <source>
        <dbReference type="Pfam" id="PF20239"/>
    </source>
</evidence>
<dbReference type="SUPFAM" id="SSF88659">
    <property type="entry name" value="Sigma3 and sigma4 domains of RNA polymerase sigma factors"/>
    <property type="match status" value="1"/>
</dbReference>
<organism evidence="3 4">
    <name type="scientific">Mucilaginibacter corticis</name>
    <dbReference type="NCBI Taxonomy" id="2597670"/>
    <lineage>
        <taxon>Bacteria</taxon>
        <taxon>Pseudomonadati</taxon>
        <taxon>Bacteroidota</taxon>
        <taxon>Sphingobacteriia</taxon>
        <taxon>Sphingobacteriales</taxon>
        <taxon>Sphingobacteriaceae</taxon>
        <taxon>Mucilaginibacter</taxon>
    </lineage>
</organism>
<dbReference type="AlphaFoldDB" id="A0A556MKX4"/>
<dbReference type="RefSeq" id="WP_144248605.1">
    <property type="nucleotide sequence ID" value="NZ_VLPK01000002.1"/>
</dbReference>
<feature type="domain" description="RNA polymerase sigma-70 region 2" evidence="1">
    <location>
        <begin position="10"/>
        <end position="76"/>
    </location>
</feature>
<dbReference type="InterPro" id="IPR007627">
    <property type="entry name" value="RNA_pol_sigma70_r2"/>
</dbReference>
<keyword evidence="4" id="KW-1185">Reference proteome</keyword>
<dbReference type="PANTHER" id="PTHR47756:SF2">
    <property type="entry name" value="BLL6612 PROTEIN"/>
    <property type="match status" value="1"/>
</dbReference>
<accession>A0A556MKX4</accession>
<dbReference type="PANTHER" id="PTHR47756">
    <property type="entry name" value="BLL6612 PROTEIN-RELATED"/>
    <property type="match status" value="1"/>
</dbReference>
<dbReference type="InterPro" id="IPR013324">
    <property type="entry name" value="RNA_pol_sigma_r3/r4-like"/>
</dbReference>